<dbReference type="PRINTS" id="PR01490">
    <property type="entry name" value="RTXTOXIND"/>
</dbReference>
<dbReference type="EMBL" id="GL890848">
    <property type="protein sequence ID" value="EGJ33488.1"/>
    <property type="molecule type" value="Genomic_DNA"/>
</dbReference>
<keyword evidence="2" id="KW-1185">Reference proteome</keyword>
<reference evidence="2" key="1">
    <citation type="journal article" date="2011" name="Proc. Natl. Acad. Sci. U.S.A.">
        <title>Genomic insights into the physiology and ecology of the marine filamentous cyanobacterium Lyngbya majuscula.</title>
        <authorList>
            <person name="Jones A.C."/>
            <person name="Monroe E.A."/>
            <person name="Podell S."/>
            <person name="Hess W.R."/>
            <person name="Klages S."/>
            <person name="Esquenazi E."/>
            <person name="Niessen S."/>
            <person name="Hoover H."/>
            <person name="Rothmann M."/>
            <person name="Lasken R.S."/>
            <person name="Yates J.R.III."/>
            <person name="Reinhardt R."/>
            <person name="Kube M."/>
            <person name="Burkart M.D."/>
            <person name="Allen E.E."/>
            <person name="Dorrestein P.C."/>
            <person name="Gerwick W.H."/>
            <person name="Gerwick L."/>
        </authorList>
    </citation>
    <scope>NUCLEOTIDE SEQUENCE [LARGE SCALE GENOMIC DNA]</scope>
    <source>
        <strain evidence="2">3L</strain>
    </source>
</reference>
<sequence length="103" mass="11301">MRKTHHYGLGEAARSWGFPPLAIAVVSPTRYCIKTMSNTLMGSAIFQLPIQRPGAVVQQGTMVAEIAPEDSSLIIRAQMATTESGYLKKGMPVKLKFDAYPFQ</sequence>
<protein>
    <recommendedName>
        <fullName evidence="3">HlyD family secretion protein</fullName>
    </recommendedName>
</protein>
<dbReference type="HOGENOM" id="CLU_2260572_0_0_3"/>
<name>F4XPN4_9CYAN</name>
<gene>
    <name evidence="1" type="ORF">LYNGBM3L_34540</name>
</gene>
<evidence type="ECO:0000313" key="2">
    <source>
        <dbReference type="Proteomes" id="UP000003959"/>
    </source>
</evidence>
<evidence type="ECO:0008006" key="3">
    <source>
        <dbReference type="Google" id="ProtNLM"/>
    </source>
</evidence>
<evidence type="ECO:0000313" key="1">
    <source>
        <dbReference type="EMBL" id="EGJ33488.1"/>
    </source>
</evidence>
<dbReference type="AlphaFoldDB" id="F4XPN4"/>
<organism evidence="1 2">
    <name type="scientific">Moorena producens 3L</name>
    <dbReference type="NCBI Taxonomy" id="489825"/>
    <lineage>
        <taxon>Bacteria</taxon>
        <taxon>Bacillati</taxon>
        <taxon>Cyanobacteriota</taxon>
        <taxon>Cyanophyceae</taxon>
        <taxon>Coleofasciculales</taxon>
        <taxon>Coleofasciculaceae</taxon>
        <taxon>Moorena</taxon>
    </lineage>
</organism>
<accession>F4XPN4</accession>
<proteinExistence type="predicted"/>
<dbReference type="eggNOG" id="COG0845">
    <property type="taxonomic scope" value="Bacteria"/>
</dbReference>
<dbReference type="Proteomes" id="UP000003959">
    <property type="component" value="Unassembled WGS sequence"/>
</dbReference>